<keyword evidence="4 6" id="KW-0472">Membrane</keyword>
<sequence>MVGYDGPAITKPLPLGVAVIVICTVFPFLATVSVGLRFYARRVNAIRLKADDWIILPALFFTISTCVCGIIAAVGGHVGGHDDMTLLSQEIVWAKAIYALQIVYICALPLIKFSILLFYNRLFPSRRFRLVSYCIAAFVLCWWLVFFLTTVFQCTPISANWMVNPGDAYCIDEYVMYDVYSSLNLVTDVVILAMPWPLVMKLQLATRKKVQLLGIFLLGSFICVSGIIHLVYVIMLATAWSWKDETRKPPTLTLVIFLPTNSLPTPSSLTQAYPSTRLPSLHRHLVLPRTLHRHHLRLPPHPPGPLQIPRPLPRLRLQPALHPPRQHQQNDQVVAAALALLLARRSLVAGKEDPPG</sequence>
<keyword evidence="3 6" id="KW-1133">Transmembrane helix</keyword>
<proteinExistence type="inferred from homology"/>
<dbReference type="PANTHER" id="PTHR33048">
    <property type="entry name" value="PTH11-LIKE INTEGRAL MEMBRANE PROTEIN (AFU_ORTHOLOGUE AFUA_5G11245)"/>
    <property type="match status" value="1"/>
</dbReference>
<name>A0A1W5D9S9_9LECA</name>
<feature type="transmembrane region" description="Helical" evidence="6">
    <location>
        <begin position="96"/>
        <end position="118"/>
    </location>
</feature>
<dbReference type="AlphaFoldDB" id="A0A1W5D9S9"/>
<evidence type="ECO:0000256" key="1">
    <source>
        <dbReference type="ARBA" id="ARBA00004141"/>
    </source>
</evidence>
<evidence type="ECO:0000313" key="9">
    <source>
        <dbReference type="Proteomes" id="UP000192927"/>
    </source>
</evidence>
<dbReference type="GO" id="GO:0016020">
    <property type="term" value="C:membrane"/>
    <property type="evidence" value="ECO:0007669"/>
    <property type="project" value="UniProtKB-SubCell"/>
</dbReference>
<keyword evidence="9" id="KW-1185">Reference proteome</keyword>
<dbReference type="PANTHER" id="PTHR33048:SF47">
    <property type="entry name" value="INTEGRAL MEMBRANE PROTEIN-RELATED"/>
    <property type="match status" value="1"/>
</dbReference>
<evidence type="ECO:0000256" key="5">
    <source>
        <dbReference type="ARBA" id="ARBA00038359"/>
    </source>
</evidence>
<evidence type="ECO:0000256" key="2">
    <source>
        <dbReference type="ARBA" id="ARBA00022692"/>
    </source>
</evidence>
<feature type="transmembrane region" description="Helical" evidence="6">
    <location>
        <begin position="212"/>
        <end position="242"/>
    </location>
</feature>
<reference evidence="9" key="1">
    <citation type="submission" date="2017-03" db="EMBL/GenBank/DDBJ databases">
        <authorList>
            <person name="Sharma R."/>
            <person name="Thines M."/>
        </authorList>
    </citation>
    <scope>NUCLEOTIDE SEQUENCE [LARGE SCALE GENOMIC DNA]</scope>
</reference>
<feature type="transmembrane region" description="Helical" evidence="6">
    <location>
        <begin position="52"/>
        <end position="76"/>
    </location>
</feature>
<dbReference type="InterPro" id="IPR052337">
    <property type="entry name" value="SAT4-like"/>
</dbReference>
<feature type="transmembrane region" description="Helical" evidence="6">
    <location>
        <begin position="179"/>
        <end position="200"/>
    </location>
</feature>
<feature type="transmembrane region" description="Helical" evidence="6">
    <location>
        <begin position="130"/>
        <end position="159"/>
    </location>
</feature>
<evidence type="ECO:0000259" key="7">
    <source>
        <dbReference type="Pfam" id="PF20684"/>
    </source>
</evidence>
<protein>
    <recommendedName>
        <fullName evidence="7">Rhodopsin domain-containing protein</fullName>
    </recommendedName>
</protein>
<keyword evidence="2 6" id="KW-0812">Transmembrane</keyword>
<dbReference type="EMBL" id="FWEW01003601">
    <property type="protein sequence ID" value="SLM39918.1"/>
    <property type="molecule type" value="Genomic_DNA"/>
</dbReference>
<dbReference type="InterPro" id="IPR049326">
    <property type="entry name" value="Rhodopsin_dom_fungi"/>
</dbReference>
<dbReference type="Pfam" id="PF20684">
    <property type="entry name" value="Fung_rhodopsin"/>
    <property type="match status" value="1"/>
</dbReference>
<dbReference type="Proteomes" id="UP000192927">
    <property type="component" value="Unassembled WGS sequence"/>
</dbReference>
<feature type="transmembrane region" description="Helical" evidence="6">
    <location>
        <begin position="15"/>
        <end position="40"/>
    </location>
</feature>
<comment type="similarity">
    <text evidence="5">Belongs to the SAT4 family.</text>
</comment>
<evidence type="ECO:0000256" key="3">
    <source>
        <dbReference type="ARBA" id="ARBA00022989"/>
    </source>
</evidence>
<evidence type="ECO:0000256" key="6">
    <source>
        <dbReference type="SAM" id="Phobius"/>
    </source>
</evidence>
<comment type="subcellular location">
    <subcellularLocation>
        <location evidence="1">Membrane</location>
        <topology evidence="1">Multi-pass membrane protein</topology>
    </subcellularLocation>
</comment>
<evidence type="ECO:0000256" key="4">
    <source>
        <dbReference type="ARBA" id="ARBA00023136"/>
    </source>
</evidence>
<evidence type="ECO:0000313" key="8">
    <source>
        <dbReference type="EMBL" id="SLM39918.1"/>
    </source>
</evidence>
<accession>A0A1W5D9S9</accession>
<organism evidence="8 9">
    <name type="scientific">Lasallia pustulata</name>
    <dbReference type="NCBI Taxonomy" id="136370"/>
    <lineage>
        <taxon>Eukaryota</taxon>
        <taxon>Fungi</taxon>
        <taxon>Dikarya</taxon>
        <taxon>Ascomycota</taxon>
        <taxon>Pezizomycotina</taxon>
        <taxon>Lecanoromycetes</taxon>
        <taxon>OSLEUM clade</taxon>
        <taxon>Umbilicariomycetidae</taxon>
        <taxon>Umbilicariales</taxon>
        <taxon>Umbilicariaceae</taxon>
        <taxon>Lasallia</taxon>
    </lineage>
</organism>
<feature type="domain" description="Rhodopsin" evidence="7">
    <location>
        <begin position="36"/>
        <end position="248"/>
    </location>
</feature>